<gene>
    <name evidence="2" type="ORF">V2V91_10795</name>
</gene>
<keyword evidence="3" id="KW-1185">Reference proteome</keyword>
<protein>
    <submittedName>
        <fullName evidence="2">Uncharacterized protein</fullName>
    </submittedName>
</protein>
<evidence type="ECO:0000313" key="2">
    <source>
        <dbReference type="EMBL" id="MEF2255616.1"/>
    </source>
</evidence>
<evidence type="ECO:0000256" key="1">
    <source>
        <dbReference type="SAM" id="MobiDB-lite"/>
    </source>
</evidence>
<accession>A0ABU7V7G0</accession>
<dbReference type="EMBL" id="JAZHOV010000006">
    <property type="protein sequence ID" value="MEF2255616.1"/>
    <property type="molecule type" value="Genomic_DNA"/>
</dbReference>
<comment type="caution">
    <text evidence="2">The sequence shown here is derived from an EMBL/GenBank/DDBJ whole genome shotgun (WGS) entry which is preliminary data.</text>
</comment>
<organism evidence="2 3">
    <name type="scientific">Microbacterium schleiferi</name>
    <dbReference type="NCBI Taxonomy" id="69362"/>
    <lineage>
        <taxon>Bacteria</taxon>
        <taxon>Bacillati</taxon>
        <taxon>Actinomycetota</taxon>
        <taxon>Actinomycetes</taxon>
        <taxon>Micrococcales</taxon>
        <taxon>Microbacteriaceae</taxon>
        <taxon>Microbacterium</taxon>
    </lineage>
</organism>
<reference evidence="2 3" key="1">
    <citation type="submission" date="2024-01" db="EMBL/GenBank/DDBJ databases">
        <title>the genome sequence of strain Microbacterium schleiferi NBRC 15075.</title>
        <authorList>
            <person name="Ding Y."/>
            <person name="Zhang G."/>
        </authorList>
    </citation>
    <scope>NUCLEOTIDE SEQUENCE [LARGE SCALE GENOMIC DNA]</scope>
    <source>
        <strain evidence="2 3">NBRC 15075</strain>
    </source>
</reference>
<evidence type="ECO:0000313" key="3">
    <source>
        <dbReference type="Proteomes" id="UP001351900"/>
    </source>
</evidence>
<feature type="region of interest" description="Disordered" evidence="1">
    <location>
        <begin position="1"/>
        <end position="20"/>
    </location>
</feature>
<name>A0ABU7V7G0_9MICO</name>
<dbReference type="RefSeq" id="WP_331791843.1">
    <property type="nucleotide sequence ID" value="NZ_BAAAUO010000001.1"/>
</dbReference>
<proteinExistence type="predicted"/>
<sequence length="454" mass="48958">MSDIRIRVDADTKPVKQSVDAGMIEPFEDADRALTELGRNRGPEQLERSMRDAQQETKDLRRELDRTADQIDTGFKAAYRRMKQESASATGDAKADLKQLGAEGRQNAAETFSSFDGSLESLVDGIQGTFGGIVSDLGPLGAIGGAVAAVGIGLAMSLWQQSQEDAQKLRESVAELAGELIDAGRDGGASMDYLVDRLREIATETEEGRDNLATWKKYADDLGIPFDKMASQITGAVEVTQKQIDALRDADRQLDLADAATANKAKAYNALITELEKVKAQQEGAAEAERAWVSAGGPQLEAKAAAIAAIDAAYDEAAGAVDTYVNEETGLFDVQPYIDAMNQRAQALRDYQTSLAESGLTSEAKQFLNDQGAESAALMLQGYVSAAPEQKAELQRIWTEAGKEASGSYVSAFGQPEVKARLIVDDSALRSYRVPFEVPIPSYFQKPSTRQLLP</sequence>
<dbReference type="Proteomes" id="UP001351900">
    <property type="component" value="Unassembled WGS sequence"/>
</dbReference>
<feature type="compositionally biased region" description="Basic and acidic residues" evidence="1">
    <location>
        <begin position="1"/>
        <end position="14"/>
    </location>
</feature>
<feature type="region of interest" description="Disordered" evidence="1">
    <location>
        <begin position="37"/>
        <end position="57"/>
    </location>
</feature>